<dbReference type="Gene3D" id="1.20.58.760">
    <property type="entry name" value="Peptidase M41"/>
    <property type="match status" value="1"/>
</dbReference>
<dbReference type="SMART" id="SM00382">
    <property type="entry name" value="AAA"/>
    <property type="match status" value="1"/>
</dbReference>
<dbReference type="SUPFAM" id="SSF52540">
    <property type="entry name" value="P-loop containing nucleoside triphosphate hydrolases"/>
    <property type="match status" value="1"/>
</dbReference>
<dbReference type="InterPro" id="IPR000642">
    <property type="entry name" value="Peptidase_M41"/>
</dbReference>
<comment type="caution">
    <text evidence="3">The sequence shown here is derived from an EMBL/GenBank/DDBJ whole genome shotgun (WGS) entry which is preliminary data.</text>
</comment>
<dbReference type="InterPro" id="IPR003959">
    <property type="entry name" value="ATPase_AAA_core"/>
</dbReference>
<dbReference type="Pfam" id="PF00004">
    <property type="entry name" value="AAA"/>
    <property type="match status" value="1"/>
</dbReference>
<dbReference type="InterPro" id="IPR027417">
    <property type="entry name" value="P-loop_NTPase"/>
</dbReference>
<dbReference type="InterPro" id="IPR037219">
    <property type="entry name" value="Peptidase_M41-like"/>
</dbReference>
<proteinExistence type="inferred from homology"/>
<dbReference type="SUPFAM" id="SSF140990">
    <property type="entry name" value="FtsH protease domain-like"/>
    <property type="match status" value="1"/>
</dbReference>
<dbReference type="Gene3D" id="3.40.50.300">
    <property type="entry name" value="P-loop containing nucleotide triphosphate hydrolases"/>
    <property type="match status" value="1"/>
</dbReference>
<comment type="similarity">
    <text evidence="1">Belongs to the AAA ATPase family.</text>
</comment>
<dbReference type="EMBL" id="JAGEPA010000001">
    <property type="protein sequence ID" value="MBO1428973.1"/>
    <property type="molecule type" value="Genomic_DNA"/>
</dbReference>
<dbReference type="RefSeq" id="WP_207831155.1">
    <property type="nucleotide sequence ID" value="NZ_CP088282.1"/>
</dbReference>
<accession>A0ABS3MBW7</accession>
<keyword evidence="1" id="KW-0067">ATP-binding</keyword>
<evidence type="ECO:0000256" key="1">
    <source>
        <dbReference type="RuleBase" id="RU003651"/>
    </source>
</evidence>
<protein>
    <submittedName>
        <fullName evidence="3">AAA family ATPase</fullName>
    </submittedName>
</protein>
<dbReference type="Proteomes" id="UP000692816">
    <property type="component" value="Unassembled WGS sequence"/>
</dbReference>
<reference evidence="3" key="1">
    <citation type="journal article" date="2021" name="Int. J. Syst. Evol. Microbiol.">
        <title>Bradyrhizobium septentrionale sp. nov. (sv. septentrionale) and Bradyrhizobium quebecense sp. nov. (sv. septentrionale) associated with legumes native to Canada possess rearranged symbiosis genes and numerous insertion sequences.</title>
        <authorList>
            <person name="Bromfield E.S.P."/>
            <person name="Cloutier S."/>
        </authorList>
    </citation>
    <scope>NUCLEOTIDE SEQUENCE</scope>
    <source>
        <strain evidence="3">12S5</strain>
    </source>
</reference>
<dbReference type="PANTHER" id="PTHR23076:SF97">
    <property type="entry name" value="ATP-DEPENDENT ZINC METALLOPROTEASE YME1L1"/>
    <property type="match status" value="1"/>
</dbReference>
<dbReference type="Pfam" id="PF01434">
    <property type="entry name" value="Peptidase_M41"/>
    <property type="match status" value="1"/>
</dbReference>
<name>A0ABS3MBW7_9BRAD</name>
<dbReference type="PANTHER" id="PTHR23076">
    <property type="entry name" value="METALLOPROTEASE M41 FTSH"/>
    <property type="match status" value="1"/>
</dbReference>
<dbReference type="InterPro" id="IPR003960">
    <property type="entry name" value="ATPase_AAA_CS"/>
</dbReference>
<gene>
    <name evidence="3" type="ORF">J4P68_05955</name>
</gene>
<sequence length="615" mass="65706">MSAVLAASIPRNLRRRLRHVQALAVILQVPGPDWIEPVQCAFKHAFGPRWVTVGRNVSGWTPYAPDLSAQAADHLSEGRCVAAVCVGETHVPQSLRLTADHTIRIMPPDGEVLRRAILRFAGAEVDLEPGVGEGLAYVDLLACFRPGQGGRRIVDRLANASRLLTVQPDERLPNLVDAVEYGELQKWSLELGESIRLYRRKELSWSDLPHGICVAGPPGTGKSVWARSLARLCNCPIIFSSVPSWFVAGKTGYLDDCIRAVQKTFDTAAAAALAHGVAILMLDEVDALPSRASAGRNSDFWSAILAEVLLRLDSGSSSSRTGVIVISATNRPSALDDALLRPGRLERMVVLGPADAPGILSMLKFQVNGEVGESDLVEVAQLMGRATAAEVMATVREGRAIARRAGRPLEAADLKAALLGDGAAVDDRVFAHEAGHVVLALALSYGRVRHCAIGARVGPSNRTLIEVPEGSLATRSTLEDGVTMTLGGRAAEMALYGDCSIGAGGDEQSDVGLATKVISALRLSYCVADEMFFHGSPQEAVEAARCDPHLRRLVDEDLRRLQKRADAIVAEHLGAVIAIAQAMKSARYISGAELKRIFDSARPARKAGKMGRAGP</sequence>
<dbReference type="PROSITE" id="PS00674">
    <property type="entry name" value="AAA"/>
    <property type="match status" value="1"/>
</dbReference>
<evidence type="ECO:0000313" key="4">
    <source>
        <dbReference type="Proteomes" id="UP000692816"/>
    </source>
</evidence>
<evidence type="ECO:0000259" key="2">
    <source>
        <dbReference type="SMART" id="SM00382"/>
    </source>
</evidence>
<dbReference type="InterPro" id="IPR003593">
    <property type="entry name" value="AAA+_ATPase"/>
</dbReference>
<feature type="domain" description="AAA+ ATPase" evidence="2">
    <location>
        <begin position="208"/>
        <end position="355"/>
    </location>
</feature>
<keyword evidence="1" id="KW-0547">Nucleotide-binding</keyword>
<evidence type="ECO:0000313" key="3">
    <source>
        <dbReference type="EMBL" id="MBO1428973.1"/>
    </source>
</evidence>
<organism evidence="3 4">
    <name type="scientific">Bradyrhizobium quebecense</name>
    <dbReference type="NCBI Taxonomy" id="2748629"/>
    <lineage>
        <taxon>Bacteria</taxon>
        <taxon>Pseudomonadati</taxon>
        <taxon>Pseudomonadota</taxon>
        <taxon>Alphaproteobacteria</taxon>
        <taxon>Hyphomicrobiales</taxon>
        <taxon>Nitrobacteraceae</taxon>
        <taxon>Bradyrhizobium</taxon>
    </lineage>
</organism>
<dbReference type="CDD" id="cd19481">
    <property type="entry name" value="RecA-like_protease"/>
    <property type="match status" value="1"/>
</dbReference>
<keyword evidence="4" id="KW-1185">Reference proteome</keyword>